<sequence>MGMRGLQGDQRVKGGGRPGGRGRVPGMRAAEVRTTTVQ</sequence>
<name>A0A1Z1W5R5_9ACTN</name>
<evidence type="ECO:0000313" key="2">
    <source>
        <dbReference type="EMBL" id="ARX81747.1"/>
    </source>
</evidence>
<organism evidence="2 3">
    <name type="scientific">Streptomyces alboflavus</name>
    <dbReference type="NCBI Taxonomy" id="67267"/>
    <lineage>
        <taxon>Bacteria</taxon>
        <taxon>Bacillati</taxon>
        <taxon>Actinomycetota</taxon>
        <taxon>Actinomycetes</taxon>
        <taxon>Kitasatosporales</taxon>
        <taxon>Streptomycetaceae</taxon>
        <taxon>Streptomyces</taxon>
    </lineage>
</organism>
<dbReference type="AlphaFoldDB" id="A0A1Z1W5R5"/>
<keyword evidence="3" id="KW-1185">Reference proteome</keyword>
<proteinExistence type="predicted"/>
<evidence type="ECO:0000256" key="1">
    <source>
        <dbReference type="SAM" id="MobiDB-lite"/>
    </source>
</evidence>
<evidence type="ECO:0000313" key="3">
    <source>
        <dbReference type="Proteomes" id="UP000195880"/>
    </source>
</evidence>
<protein>
    <submittedName>
        <fullName evidence="2">Uncharacterized protein</fullName>
    </submittedName>
</protein>
<feature type="compositionally biased region" description="Gly residues" evidence="1">
    <location>
        <begin position="13"/>
        <end position="23"/>
    </location>
</feature>
<dbReference type="KEGG" id="salf:SMD44_01145"/>
<accession>A0A1Z1W5R5</accession>
<dbReference type="Proteomes" id="UP000195880">
    <property type="component" value="Chromosome"/>
</dbReference>
<gene>
    <name evidence="2" type="ORF">SMD44_01145</name>
</gene>
<feature type="region of interest" description="Disordered" evidence="1">
    <location>
        <begin position="1"/>
        <end position="38"/>
    </location>
</feature>
<dbReference type="EMBL" id="CP021748">
    <property type="protein sequence ID" value="ARX81747.1"/>
    <property type="molecule type" value="Genomic_DNA"/>
</dbReference>
<reference evidence="2 3" key="1">
    <citation type="submission" date="2017-05" db="EMBL/GenBank/DDBJ databases">
        <title>Streptomyces alboflavus Genome sequencing and assembly.</title>
        <authorList>
            <person name="Wang Y."/>
            <person name="Du B."/>
            <person name="Ding Y."/>
            <person name="Liu H."/>
            <person name="Hou Q."/>
            <person name="Liu K."/>
            <person name="Wang C."/>
            <person name="Yao L."/>
        </authorList>
    </citation>
    <scope>NUCLEOTIDE SEQUENCE [LARGE SCALE GENOMIC DNA]</scope>
    <source>
        <strain evidence="2 3">MDJK44</strain>
    </source>
</reference>